<gene>
    <name evidence="2" type="ORF">FYK34_00930</name>
</gene>
<protein>
    <submittedName>
        <fullName evidence="2">DUF2188 domain-containing protein</fullName>
    </submittedName>
</protein>
<dbReference type="InterPro" id="IPR018691">
    <property type="entry name" value="DUF2188"/>
</dbReference>
<proteinExistence type="predicted"/>
<feature type="region of interest" description="Disordered" evidence="1">
    <location>
        <begin position="1"/>
        <end position="36"/>
    </location>
</feature>
<dbReference type="AlphaFoldDB" id="A0A5C1DC68"/>
<dbReference type="Proteomes" id="UP000322079">
    <property type="component" value="Chromosome"/>
</dbReference>
<reference evidence="2 3" key="1">
    <citation type="submission" date="2019-08" db="EMBL/GenBank/DDBJ databases">
        <title>Chromobacterium paludis, a novel bacterium isolated from a Maryland marsh pond.</title>
        <authorList>
            <person name="Blackburn M.B."/>
            <person name="Gundersen-Rindal D.E."/>
        </authorList>
    </citation>
    <scope>NUCLEOTIDE SEQUENCE [LARGE SCALE GENOMIC DNA]</scope>
    <source>
        <strain evidence="3">IIBBL 257-1</strain>
    </source>
</reference>
<sequence length="72" mass="8211">MSQKKDSNNLFIERRPEGDYAIRKPNSERASAVKPTQAEAIERARALNPDAAIHVERVRTTNVGKPDKWRKP</sequence>
<evidence type="ECO:0000313" key="2">
    <source>
        <dbReference type="EMBL" id="QEL54241.1"/>
    </source>
</evidence>
<accession>A0A5C1DC68</accession>
<keyword evidence="3" id="KW-1185">Reference proteome</keyword>
<dbReference type="EMBL" id="CP043473">
    <property type="protein sequence ID" value="QEL54241.1"/>
    <property type="molecule type" value="Genomic_DNA"/>
</dbReference>
<organism evidence="2 3">
    <name type="scientific">Chromobacterium paludis</name>
    <dbReference type="NCBI Taxonomy" id="2605945"/>
    <lineage>
        <taxon>Bacteria</taxon>
        <taxon>Pseudomonadati</taxon>
        <taxon>Pseudomonadota</taxon>
        <taxon>Betaproteobacteria</taxon>
        <taxon>Neisseriales</taxon>
        <taxon>Chromobacteriaceae</taxon>
        <taxon>Chromobacterium</taxon>
    </lineage>
</organism>
<dbReference type="Pfam" id="PF09954">
    <property type="entry name" value="DUF2188"/>
    <property type="match status" value="1"/>
</dbReference>
<dbReference type="KEGG" id="chrm:FYK34_00930"/>
<dbReference type="RefSeq" id="WP_149294636.1">
    <property type="nucleotide sequence ID" value="NZ_CP043473.1"/>
</dbReference>
<name>A0A5C1DC68_9NEIS</name>
<evidence type="ECO:0000313" key="3">
    <source>
        <dbReference type="Proteomes" id="UP000322079"/>
    </source>
</evidence>
<evidence type="ECO:0000256" key="1">
    <source>
        <dbReference type="SAM" id="MobiDB-lite"/>
    </source>
</evidence>
<feature type="compositionally biased region" description="Basic and acidic residues" evidence="1">
    <location>
        <begin position="1"/>
        <end position="27"/>
    </location>
</feature>